<reference evidence="2" key="2">
    <citation type="submission" date="2022-01" db="EMBL/GenBank/DDBJ databases">
        <authorList>
            <person name="Yamashiro T."/>
            <person name="Shiraishi A."/>
            <person name="Satake H."/>
            <person name="Nakayama K."/>
        </authorList>
    </citation>
    <scope>NUCLEOTIDE SEQUENCE</scope>
</reference>
<dbReference type="Proteomes" id="UP001151760">
    <property type="component" value="Unassembled WGS sequence"/>
</dbReference>
<name>A0ABQ4WUD9_9ASTR</name>
<feature type="region of interest" description="Disordered" evidence="1">
    <location>
        <begin position="78"/>
        <end position="106"/>
    </location>
</feature>
<keyword evidence="3" id="KW-1185">Reference proteome</keyword>
<dbReference type="EMBL" id="BQNB010008940">
    <property type="protein sequence ID" value="GJS56502.1"/>
    <property type="molecule type" value="Genomic_DNA"/>
</dbReference>
<feature type="compositionally biased region" description="Basic and acidic residues" evidence="1">
    <location>
        <begin position="81"/>
        <end position="103"/>
    </location>
</feature>
<sequence length="142" mass="15937">MKLCNGGNEIYGVDEQGTLKYRHCHLDDERKSMKGGGLSFPDFLLVRYEIPKEMVYLRASKSQVGGYLITSNRKNTSIGARDTRIGRGNKQKADSQDPLRQRGDGVACIKRRRRDLSSDGIRDLVTASGRGQLNEDLESSTW</sequence>
<evidence type="ECO:0000256" key="1">
    <source>
        <dbReference type="SAM" id="MobiDB-lite"/>
    </source>
</evidence>
<organism evidence="2 3">
    <name type="scientific">Tanacetum coccineum</name>
    <dbReference type="NCBI Taxonomy" id="301880"/>
    <lineage>
        <taxon>Eukaryota</taxon>
        <taxon>Viridiplantae</taxon>
        <taxon>Streptophyta</taxon>
        <taxon>Embryophyta</taxon>
        <taxon>Tracheophyta</taxon>
        <taxon>Spermatophyta</taxon>
        <taxon>Magnoliopsida</taxon>
        <taxon>eudicotyledons</taxon>
        <taxon>Gunneridae</taxon>
        <taxon>Pentapetalae</taxon>
        <taxon>asterids</taxon>
        <taxon>campanulids</taxon>
        <taxon>Asterales</taxon>
        <taxon>Asteraceae</taxon>
        <taxon>Asteroideae</taxon>
        <taxon>Anthemideae</taxon>
        <taxon>Anthemidinae</taxon>
        <taxon>Tanacetum</taxon>
    </lineage>
</organism>
<evidence type="ECO:0000313" key="3">
    <source>
        <dbReference type="Proteomes" id="UP001151760"/>
    </source>
</evidence>
<accession>A0ABQ4WUD9</accession>
<proteinExistence type="predicted"/>
<evidence type="ECO:0000313" key="2">
    <source>
        <dbReference type="EMBL" id="GJS56502.1"/>
    </source>
</evidence>
<gene>
    <name evidence="2" type="ORF">Tco_0629864</name>
</gene>
<comment type="caution">
    <text evidence="2">The sequence shown here is derived from an EMBL/GenBank/DDBJ whole genome shotgun (WGS) entry which is preliminary data.</text>
</comment>
<protein>
    <submittedName>
        <fullName evidence="2">Uncharacterized protein</fullName>
    </submittedName>
</protein>
<reference evidence="2" key="1">
    <citation type="journal article" date="2022" name="Int. J. Mol. Sci.">
        <title>Draft Genome of Tanacetum Coccineum: Genomic Comparison of Closely Related Tanacetum-Family Plants.</title>
        <authorList>
            <person name="Yamashiro T."/>
            <person name="Shiraishi A."/>
            <person name="Nakayama K."/>
            <person name="Satake H."/>
        </authorList>
    </citation>
    <scope>NUCLEOTIDE SEQUENCE</scope>
</reference>